<dbReference type="Gene3D" id="1.25.40.10">
    <property type="entry name" value="Tetratricopeptide repeat domain"/>
    <property type="match status" value="1"/>
</dbReference>
<dbReference type="SMART" id="SM00028">
    <property type="entry name" value="TPR"/>
    <property type="match status" value="6"/>
</dbReference>
<dbReference type="PROSITE" id="PS50109">
    <property type="entry name" value="HIS_KIN"/>
    <property type="match status" value="1"/>
</dbReference>
<dbReference type="CDD" id="cd16922">
    <property type="entry name" value="HATPase_EvgS-ArcB-TorS-like"/>
    <property type="match status" value="1"/>
</dbReference>
<dbReference type="Pfam" id="PF02518">
    <property type="entry name" value="HATPase_c"/>
    <property type="match status" value="1"/>
</dbReference>
<evidence type="ECO:0000256" key="1">
    <source>
        <dbReference type="ARBA" id="ARBA00000085"/>
    </source>
</evidence>
<dbReference type="InterPro" id="IPR036097">
    <property type="entry name" value="HisK_dim/P_sf"/>
</dbReference>
<dbReference type="GO" id="GO:0000155">
    <property type="term" value="F:phosphorelay sensor kinase activity"/>
    <property type="evidence" value="ECO:0007669"/>
    <property type="project" value="InterPro"/>
</dbReference>
<dbReference type="Gene3D" id="3.40.50.2300">
    <property type="match status" value="1"/>
</dbReference>
<dbReference type="InterPro" id="IPR005467">
    <property type="entry name" value="His_kinase_dom"/>
</dbReference>
<feature type="domain" description="Histidine kinase" evidence="8">
    <location>
        <begin position="382"/>
        <end position="602"/>
    </location>
</feature>
<comment type="caution">
    <text evidence="10">The sequence shown here is derived from an EMBL/GenBank/DDBJ whole genome shotgun (WGS) entry which is preliminary data.</text>
</comment>
<dbReference type="Proteomes" id="UP000539265">
    <property type="component" value="Unassembled WGS sequence"/>
</dbReference>
<reference evidence="10" key="1">
    <citation type="submission" date="2020-08" db="EMBL/GenBank/DDBJ databases">
        <title>Genomic Encyclopedia of Type Strains, Phase III (KMG-III): the genomes of soil and plant-associated and newly described type strains.</title>
        <authorList>
            <person name="Whitman W."/>
        </authorList>
    </citation>
    <scope>NUCLEOTIDE SEQUENCE [LARGE SCALE GENOMIC DNA]</scope>
    <source>
        <strain evidence="10">CECT 8628</strain>
    </source>
</reference>
<organism evidence="10 11">
    <name type="scientific">Mucilaginibacter gotjawali</name>
    <dbReference type="NCBI Taxonomy" id="1550579"/>
    <lineage>
        <taxon>Bacteria</taxon>
        <taxon>Pseudomonadati</taxon>
        <taxon>Bacteroidota</taxon>
        <taxon>Sphingobacteriia</taxon>
        <taxon>Sphingobacteriales</taxon>
        <taxon>Sphingobacteriaceae</taxon>
        <taxon>Mucilaginibacter</taxon>
    </lineage>
</organism>
<dbReference type="Pfam" id="PF00512">
    <property type="entry name" value="HisKA"/>
    <property type="match status" value="1"/>
</dbReference>
<dbReference type="InterPro" id="IPR003594">
    <property type="entry name" value="HATPase_dom"/>
</dbReference>
<dbReference type="InterPro" id="IPR001789">
    <property type="entry name" value="Sig_transdc_resp-reg_receiver"/>
</dbReference>
<keyword evidence="3 6" id="KW-0597">Phosphoprotein</keyword>
<feature type="repeat" description="TPR" evidence="7">
    <location>
        <begin position="137"/>
        <end position="170"/>
    </location>
</feature>
<dbReference type="InterPro" id="IPR019734">
    <property type="entry name" value="TPR_rpt"/>
</dbReference>
<dbReference type="SMART" id="SM00448">
    <property type="entry name" value="REC"/>
    <property type="match status" value="1"/>
</dbReference>
<evidence type="ECO:0000256" key="3">
    <source>
        <dbReference type="ARBA" id="ARBA00022553"/>
    </source>
</evidence>
<dbReference type="EMBL" id="JACHWX010000018">
    <property type="protein sequence ID" value="MBB3058200.1"/>
    <property type="molecule type" value="Genomic_DNA"/>
</dbReference>
<dbReference type="PANTHER" id="PTHR43047:SF78">
    <property type="entry name" value="SENSORY_REGULATORY PROTEIN RPFC"/>
    <property type="match status" value="1"/>
</dbReference>
<dbReference type="Pfam" id="PF13374">
    <property type="entry name" value="TPR_10"/>
    <property type="match status" value="1"/>
</dbReference>
<gene>
    <name evidence="10" type="ORF">FHS11_004648</name>
</gene>
<comment type="catalytic activity">
    <reaction evidence="1">
        <text>ATP + protein L-histidine = ADP + protein N-phospho-L-histidine.</text>
        <dbReference type="EC" id="2.7.13.3"/>
    </reaction>
</comment>
<feature type="modified residue" description="4-aspartylphosphate" evidence="6">
    <location>
        <position position="670"/>
    </location>
</feature>
<evidence type="ECO:0000256" key="4">
    <source>
        <dbReference type="ARBA" id="ARBA00022679"/>
    </source>
</evidence>
<name>A0A839SMY1_9SPHI</name>
<dbReference type="PROSITE" id="PS50110">
    <property type="entry name" value="RESPONSE_REGULATORY"/>
    <property type="match status" value="1"/>
</dbReference>
<dbReference type="PROSITE" id="PS50005">
    <property type="entry name" value="TPR"/>
    <property type="match status" value="2"/>
</dbReference>
<dbReference type="SUPFAM" id="SSF48452">
    <property type="entry name" value="TPR-like"/>
    <property type="match status" value="2"/>
</dbReference>
<dbReference type="PANTHER" id="PTHR43047">
    <property type="entry name" value="TWO-COMPONENT HISTIDINE PROTEIN KINASE"/>
    <property type="match status" value="1"/>
</dbReference>
<keyword evidence="7" id="KW-0802">TPR repeat</keyword>
<dbReference type="Gene3D" id="3.30.565.10">
    <property type="entry name" value="Histidine kinase-like ATPase, C-terminal domain"/>
    <property type="match status" value="1"/>
</dbReference>
<dbReference type="Gene3D" id="1.10.287.130">
    <property type="match status" value="1"/>
</dbReference>
<evidence type="ECO:0000313" key="10">
    <source>
        <dbReference type="EMBL" id="MBB3058200.1"/>
    </source>
</evidence>
<dbReference type="Pfam" id="PF13181">
    <property type="entry name" value="TPR_8"/>
    <property type="match status" value="1"/>
</dbReference>
<dbReference type="InterPro" id="IPR004358">
    <property type="entry name" value="Sig_transdc_His_kin-like_C"/>
</dbReference>
<dbReference type="SUPFAM" id="SSF47384">
    <property type="entry name" value="Homodimeric domain of signal transducing histidine kinase"/>
    <property type="match status" value="1"/>
</dbReference>
<feature type="repeat" description="TPR" evidence="7">
    <location>
        <begin position="177"/>
        <end position="210"/>
    </location>
</feature>
<dbReference type="CDD" id="cd17546">
    <property type="entry name" value="REC_hyHK_CKI1_RcsC-like"/>
    <property type="match status" value="1"/>
</dbReference>
<dbReference type="PRINTS" id="PR00344">
    <property type="entry name" value="BCTRLSENSOR"/>
</dbReference>
<evidence type="ECO:0000256" key="7">
    <source>
        <dbReference type="PROSITE-ProRule" id="PRU00339"/>
    </source>
</evidence>
<dbReference type="RefSeq" id="WP_096352937.1">
    <property type="nucleotide sequence ID" value="NZ_AP017313.1"/>
</dbReference>
<dbReference type="InterPro" id="IPR036890">
    <property type="entry name" value="HATPase_C_sf"/>
</dbReference>
<dbReference type="CDD" id="cd00082">
    <property type="entry name" value="HisKA"/>
    <property type="match status" value="1"/>
</dbReference>
<dbReference type="Pfam" id="PF00072">
    <property type="entry name" value="Response_reg"/>
    <property type="match status" value="1"/>
</dbReference>
<dbReference type="InterPro" id="IPR011990">
    <property type="entry name" value="TPR-like_helical_dom_sf"/>
</dbReference>
<dbReference type="EC" id="2.7.13.3" evidence="2"/>
<evidence type="ECO:0000313" key="11">
    <source>
        <dbReference type="Proteomes" id="UP000539265"/>
    </source>
</evidence>
<evidence type="ECO:0000259" key="8">
    <source>
        <dbReference type="PROSITE" id="PS50109"/>
    </source>
</evidence>
<evidence type="ECO:0000259" key="9">
    <source>
        <dbReference type="PROSITE" id="PS50110"/>
    </source>
</evidence>
<dbReference type="SUPFAM" id="SSF52172">
    <property type="entry name" value="CheY-like"/>
    <property type="match status" value="1"/>
</dbReference>
<keyword evidence="4" id="KW-0808">Transferase</keyword>
<dbReference type="SUPFAM" id="SSF55874">
    <property type="entry name" value="ATPase domain of HSP90 chaperone/DNA topoisomerase II/histidine kinase"/>
    <property type="match status" value="1"/>
</dbReference>
<proteinExistence type="predicted"/>
<feature type="domain" description="Response regulatory" evidence="9">
    <location>
        <begin position="621"/>
        <end position="737"/>
    </location>
</feature>
<sequence>MNSTFTMAPEIEESRLPIISLLNEAYACRTNNLKRSIEYAQKALSMSRHLTDTGLMAQSLSRLSLFSMIMGEYDNALRLAQAAIKHFAELNDERGIADAKYNIAGVHYKTNNFHLGLANLVDCITIYRKFNDHHNLSRAHKSLGTIYEYFGDEKNAVSAYEEAIRAGRKAGDLNLESNAYNNLSGIYIKRNNIEKAAVLIERAIDIKRKTGDIRGLAFSLYGRGKVNMARKNYQQAEVDFKAAMDIHLDMGETLGQGMAFHKLAHLYLQTGHLQKAKEVLTKGLDFSTTHNIVMVKYKCCFLFYQLFKLECDPVNALHYLELYHKEKDSVINTQTLKIIENYELITQMANNEKEVQLEKAEIIKKKDIAEQTARVKQDFLSTMSHEIRTPLNAVITIASLLGDKVKNEQKELVDTLKFSSNNLLLIINDFLDFTKLDAGKAQLELRQADLKKLLGNIKNTYMGLAVEKGNQLLLNIDQEVCDHYELDETKASQIIGNLVTNAIKFTERGLITISVKKLSTDGCFDHLLFEVSDNGTGIESQHLENIFDSFFQPQTITTRKQGGTGLGLAIVKKLVELHGGTIHVSSQTGKGSVFYFDLKLTRATAPIKAIEKRLDLLAGKTVLLAEDNMINAMLIRKLLSNWKMNSEHAKNGVEAVEKSKLKVYDFVLMDIHMPEMDGYEASWNIQQKGNVNSNTPIFALTADVTAETKEEHVSLFNSFLHKPIEIDKMQEAFIKYTGGQERRAASSFPK</sequence>
<keyword evidence="11" id="KW-1185">Reference proteome</keyword>
<dbReference type="AlphaFoldDB" id="A0A839SMY1"/>
<evidence type="ECO:0000256" key="5">
    <source>
        <dbReference type="ARBA" id="ARBA00022777"/>
    </source>
</evidence>
<dbReference type="OrthoDB" id="4457677at2"/>
<evidence type="ECO:0000256" key="2">
    <source>
        <dbReference type="ARBA" id="ARBA00012438"/>
    </source>
</evidence>
<dbReference type="FunFam" id="3.30.565.10:FF:000010">
    <property type="entry name" value="Sensor histidine kinase RcsC"/>
    <property type="match status" value="1"/>
</dbReference>
<keyword evidence="5" id="KW-0418">Kinase</keyword>
<dbReference type="SMART" id="SM00387">
    <property type="entry name" value="HATPase_c"/>
    <property type="match status" value="1"/>
</dbReference>
<dbReference type="SMART" id="SM00388">
    <property type="entry name" value="HisKA"/>
    <property type="match status" value="1"/>
</dbReference>
<dbReference type="Pfam" id="PF13424">
    <property type="entry name" value="TPR_12"/>
    <property type="match status" value="1"/>
</dbReference>
<dbReference type="InterPro" id="IPR011006">
    <property type="entry name" value="CheY-like_superfamily"/>
</dbReference>
<accession>A0A839SMY1</accession>
<evidence type="ECO:0000256" key="6">
    <source>
        <dbReference type="PROSITE-ProRule" id="PRU00169"/>
    </source>
</evidence>
<protein>
    <recommendedName>
        <fullName evidence="2">histidine kinase</fullName>
        <ecNumber evidence="2">2.7.13.3</ecNumber>
    </recommendedName>
</protein>
<dbReference type="InterPro" id="IPR003661">
    <property type="entry name" value="HisK_dim/P_dom"/>
</dbReference>